<dbReference type="InterPro" id="IPR008929">
    <property type="entry name" value="Chondroitin_lyas"/>
</dbReference>
<dbReference type="Gene3D" id="2.70.98.70">
    <property type="match status" value="1"/>
</dbReference>
<name>A0A378ZQA4_9HYPH</name>
<evidence type="ECO:0000256" key="1">
    <source>
        <dbReference type="ARBA" id="ARBA00004418"/>
    </source>
</evidence>
<dbReference type="InterPro" id="IPR012480">
    <property type="entry name" value="Hepar_II_III_C"/>
</dbReference>
<dbReference type="RefSeq" id="WP_019964208.1">
    <property type="nucleotide sequence ID" value="NZ_UGSK01000001.1"/>
</dbReference>
<reference evidence="6 7" key="1">
    <citation type="submission" date="2018-06" db="EMBL/GenBank/DDBJ databases">
        <authorList>
            <consortium name="Pathogen Informatics"/>
            <person name="Doyle S."/>
        </authorList>
    </citation>
    <scope>NUCLEOTIDE SEQUENCE [LARGE SCALE GENOMIC DNA]</scope>
    <source>
        <strain evidence="6 7">NCTC13350</strain>
    </source>
</reference>
<feature type="domain" description="Heparinase II/III-like C-terminal" evidence="5">
    <location>
        <begin position="388"/>
        <end position="540"/>
    </location>
</feature>
<dbReference type="OrthoDB" id="9763014at2"/>
<accession>A0A378ZQA4</accession>
<keyword evidence="4" id="KW-0456">Lyase</keyword>
<evidence type="ECO:0000313" key="6">
    <source>
        <dbReference type="EMBL" id="SUA99143.1"/>
    </source>
</evidence>
<evidence type="ECO:0000256" key="3">
    <source>
        <dbReference type="ARBA" id="ARBA00022764"/>
    </source>
</evidence>
<dbReference type="SUPFAM" id="SSF48230">
    <property type="entry name" value="Chondroitin AC/alginate lyase"/>
    <property type="match status" value="1"/>
</dbReference>
<dbReference type="GO" id="GO:0042597">
    <property type="term" value="C:periplasmic space"/>
    <property type="evidence" value="ECO:0007669"/>
    <property type="project" value="UniProtKB-SubCell"/>
</dbReference>
<dbReference type="Pfam" id="PF07940">
    <property type="entry name" value="Hepar_II_III_C"/>
    <property type="match status" value="1"/>
</dbReference>
<evidence type="ECO:0000256" key="4">
    <source>
        <dbReference type="ARBA" id="ARBA00023239"/>
    </source>
</evidence>
<comment type="subcellular location">
    <subcellularLocation>
        <location evidence="1">Periplasm</location>
    </subcellularLocation>
</comment>
<dbReference type="Proteomes" id="UP000255000">
    <property type="component" value="Unassembled WGS sequence"/>
</dbReference>
<keyword evidence="2" id="KW-0732">Signal</keyword>
<proteinExistence type="predicted"/>
<protein>
    <submittedName>
        <fullName evidence="6">Uncharacterized protein conserved in bacteria</fullName>
    </submittedName>
</protein>
<organism evidence="6 7">
    <name type="scientific">Pannonibacter phragmitetus</name>
    <dbReference type="NCBI Taxonomy" id="121719"/>
    <lineage>
        <taxon>Bacteria</taxon>
        <taxon>Pseudomonadati</taxon>
        <taxon>Pseudomonadota</taxon>
        <taxon>Alphaproteobacteria</taxon>
        <taxon>Hyphomicrobiales</taxon>
        <taxon>Stappiaceae</taxon>
        <taxon>Pannonibacter</taxon>
    </lineage>
</organism>
<evidence type="ECO:0000256" key="2">
    <source>
        <dbReference type="ARBA" id="ARBA00022729"/>
    </source>
</evidence>
<dbReference type="PANTHER" id="PTHR39210:SF1">
    <property type="entry name" value="HEPARIN-SULFATE LYASE"/>
    <property type="match status" value="1"/>
</dbReference>
<dbReference type="Gene3D" id="1.50.10.100">
    <property type="entry name" value="Chondroitin AC/alginate lyase"/>
    <property type="match status" value="1"/>
</dbReference>
<dbReference type="EMBL" id="UGSK01000001">
    <property type="protein sequence ID" value="SUA99143.1"/>
    <property type="molecule type" value="Genomic_DNA"/>
</dbReference>
<evidence type="ECO:0000313" key="7">
    <source>
        <dbReference type="Proteomes" id="UP000255000"/>
    </source>
</evidence>
<dbReference type="GO" id="GO:0016829">
    <property type="term" value="F:lyase activity"/>
    <property type="evidence" value="ECO:0007669"/>
    <property type="project" value="UniProtKB-KW"/>
</dbReference>
<evidence type="ECO:0000259" key="5">
    <source>
        <dbReference type="Pfam" id="PF07940"/>
    </source>
</evidence>
<dbReference type="AlphaFoldDB" id="A0A378ZQA4"/>
<gene>
    <name evidence="6" type="ORF">NCTC13350_00035</name>
</gene>
<keyword evidence="3" id="KW-0574">Periplasm</keyword>
<sequence length="606" mass="67477">MSFGLKARTLAALGPLNVVRVGLYRLGLKSGLSRVKRISAPKPQGPFFVRTPARLERPEPSGAWQREATYFDARSFPLMAGVPDWMGNPYKGKNLARPERPWWQIPDFDPETGDIKVIWEPSRFNWMIAAAERAAAGQEEGWEQLEVWLCDWCEKNPPYLGPNWKCGQEASIRVMHLAMAAIITGNATNPAPGLLNLVETHLKRIKPTVQYAIGQDNNHGTSEAAALFIGGSMLEECGNTDGRQYASLGRKLIENRVNHLVAADGSFSQHSLTYHRLFLDSMVMADVWRRRSGLAEFSKGTREKLSRASEWLFAMTDPESGDGPNLGANDGARLLPLTDSGYRDFRPCVQLSMALFCGKRAYAEDGLWNDAFAWLGLDLPAVPAALPGPVQFDDGGYAILKAGQARAIFRYPRFRFRPAQSDALHVDLWLGSQNLLRDSGTYSYNAGSEALAEFAGAAGHNTVSFDGRDQMPRLGRFLFGAWLRSEDVRFDGASNEVAAAYTDWRGNKHRRSVRLTPDRLIVTDTAAGPFERMVLRWRLAGGPWRIDGNRVTDGTHYLTISASMPLVRAEIVVREESLFYLERQPVQVAEYEFASAGTVTSEFVWP</sequence>
<dbReference type="PANTHER" id="PTHR39210">
    <property type="entry name" value="HEPARIN-SULFATE LYASE"/>
    <property type="match status" value="1"/>
</dbReference>